<evidence type="ECO:0000313" key="7">
    <source>
        <dbReference type="EMBL" id="AJG19724.1"/>
    </source>
</evidence>
<evidence type="ECO:0000256" key="4">
    <source>
        <dbReference type="RuleBase" id="RU362032"/>
    </source>
</evidence>
<evidence type="ECO:0000256" key="3">
    <source>
        <dbReference type="PIRSR" id="PIRSR618191-1"/>
    </source>
</evidence>
<evidence type="ECO:0000256" key="2">
    <source>
        <dbReference type="ARBA" id="ARBA00023235"/>
    </source>
</evidence>
<keyword evidence="2 4" id="KW-0413">Isomerase</keyword>
<evidence type="ECO:0000313" key="8">
    <source>
        <dbReference type="Proteomes" id="UP000031843"/>
    </source>
</evidence>
<dbReference type="SUPFAM" id="SSF55331">
    <property type="entry name" value="Tautomerase/MIF"/>
    <property type="match status" value="1"/>
</dbReference>
<dbReference type="KEGG" id="cbw:RR42_m2332"/>
<evidence type="ECO:0000256" key="5">
    <source>
        <dbReference type="SAM" id="MobiDB-lite"/>
    </source>
</evidence>
<dbReference type="InterPro" id="IPR014347">
    <property type="entry name" value="Tautomerase/MIF_sf"/>
</dbReference>
<feature type="region of interest" description="Disordered" evidence="5">
    <location>
        <begin position="61"/>
        <end position="83"/>
    </location>
</feature>
<dbReference type="STRING" id="68895.RR42_m2332"/>
<protein>
    <recommendedName>
        <fullName evidence="4">Tautomerase</fullName>
        <ecNumber evidence="4">5.3.2.-</ecNumber>
    </recommendedName>
</protein>
<dbReference type="EC" id="5.3.2.-" evidence="4"/>
<evidence type="ECO:0000259" key="6">
    <source>
        <dbReference type="Pfam" id="PF01361"/>
    </source>
</evidence>
<dbReference type="InterPro" id="IPR004370">
    <property type="entry name" value="4-OT-like_dom"/>
</dbReference>
<dbReference type="EMBL" id="CP010536">
    <property type="protein sequence ID" value="AJG19724.1"/>
    <property type="molecule type" value="Genomic_DNA"/>
</dbReference>
<feature type="active site" description="Proton acceptor; via imino nitrogen" evidence="3">
    <location>
        <position position="7"/>
    </location>
</feature>
<organism evidence="7 8">
    <name type="scientific">Cupriavidus basilensis</name>
    <dbReference type="NCBI Taxonomy" id="68895"/>
    <lineage>
        <taxon>Bacteria</taxon>
        <taxon>Pseudomonadati</taxon>
        <taxon>Pseudomonadota</taxon>
        <taxon>Betaproteobacteria</taxon>
        <taxon>Burkholderiales</taxon>
        <taxon>Burkholderiaceae</taxon>
        <taxon>Cupriavidus</taxon>
    </lineage>
</organism>
<accession>A0A0C4YC36</accession>
<dbReference type="Pfam" id="PF01361">
    <property type="entry name" value="Tautomerase"/>
    <property type="match status" value="1"/>
</dbReference>
<feature type="domain" description="4-oxalocrotonate tautomerase-like" evidence="6">
    <location>
        <begin position="7"/>
        <end position="62"/>
    </location>
</feature>
<dbReference type="InterPro" id="IPR018191">
    <property type="entry name" value="4-OT"/>
</dbReference>
<dbReference type="AlphaFoldDB" id="A0A0C4YC36"/>
<evidence type="ECO:0000256" key="1">
    <source>
        <dbReference type="ARBA" id="ARBA00006723"/>
    </source>
</evidence>
<sequence length="83" mass="9276">MQEAAMPFVSIRITREGTTAEQKAQVIKEVTETLERVLHKPPEWTHIAIEEVDTDNWGFGGRTTTEIRKQSNPASAPGAQDSR</sequence>
<dbReference type="PANTHER" id="PTHR35530:SF1">
    <property type="entry name" value="2-HYDROXYMUCONATE TAUTOMERASE"/>
    <property type="match status" value="1"/>
</dbReference>
<reference evidence="7 8" key="1">
    <citation type="journal article" date="2015" name="Genome Announc.">
        <title>Complete Genome Sequence of Cupriavidus basilensis 4G11, Isolated from the Oak Ridge Field Research Center Site.</title>
        <authorList>
            <person name="Ray J."/>
            <person name="Waters R.J."/>
            <person name="Skerker J.M."/>
            <person name="Kuehl J.V."/>
            <person name="Price M.N."/>
            <person name="Huang J."/>
            <person name="Chakraborty R."/>
            <person name="Arkin A.P."/>
            <person name="Deutschbauer A."/>
        </authorList>
    </citation>
    <scope>NUCLEOTIDE SEQUENCE [LARGE SCALE GENOMIC DNA]</scope>
    <source>
        <strain evidence="7">4G11</strain>
    </source>
</reference>
<name>A0A0C4YC36_9BURK</name>
<comment type="similarity">
    <text evidence="1 4">Belongs to the 4-oxalocrotonate tautomerase family.</text>
</comment>
<dbReference type="NCBIfam" id="TIGR00013">
    <property type="entry name" value="taut"/>
    <property type="match status" value="1"/>
</dbReference>
<dbReference type="GO" id="GO:0016853">
    <property type="term" value="F:isomerase activity"/>
    <property type="evidence" value="ECO:0007669"/>
    <property type="project" value="UniProtKB-UniRule"/>
</dbReference>
<dbReference type="PANTHER" id="PTHR35530">
    <property type="entry name" value="TAUTOMERASE-RELATED"/>
    <property type="match status" value="1"/>
</dbReference>
<dbReference type="Proteomes" id="UP000031843">
    <property type="component" value="Chromosome main"/>
</dbReference>
<dbReference type="Gene3D" id="3.30.429.10">
    <property type="entry name" value="Macrophage Migration Inhibitory Factor"/>
    <property type="match status" value="1"/>
</dbReference>
<keyword evidence="8" id="KW-1185">Reference proteome</keyword>
<proteinExistence type="inferred from homology"/>
<gene>
    <name evidence="7" type="ORF">RR42_m2332</name>
</gene>